<comment type="caution">
    <text evidence="6">The sequence shown here is derived from an EMBL/GenBank/DDBJ whole genome shotgun (WGS) entry which is preliminary data.</text>
</comment>
<keyword evidence="2" id="KW-0963">Cytoplasm</keyword>
<keyword evidence="4 6" id="KW-0378">Hydrolase</keyword>
<dbReference type="EMBL" id="JAWDIO010000002">
    <property type="protein sequence ID" value="MDU0353248.1"/>
    <property type="molecule type" value="Genomic_DNA"/>
</dbReference>
<dbReference type="Proteomes" id="UP001247805">
    <property type="component" value="Unassembled WGS sequence"/>
</dbReference>
<protein>
    <submittedName>
        <fullName evidence="6">Pimeloyl-ACP methyl ester esterase BioH</fullName>
        <ecNumber evidence="6">3.1.1.85</ecNumber>
    </submittedName>
</protein>
<sequence>MSVKLNFSTVGQGKDIVLLHGWGVNSGVWQPLLPYLQDDYRVTLVDIPGFGVNQKILPSPYNLQTVAALIAEQIPSNSSLIGWSLGGLIAQQIALSYPEKLKQLVLVCSSPKFSRSEDWLSIDRKVLAVFSKQLEHDFTKTLERFLAIQAMGSESARQDVRKIKLAIQQYPEPSGHALSVGLELLDQCDLRTQLSHLSVPCHVF</sequence>
<dbReference type="Gene3D" id="3.40.50.1820">
    <property type="entry name" value="alpha/beta hydrolase"/>
    <property type="match status" value="1"/>
</dbReference>
<evidence type="ECO:0000313" key="6">
    <source>
        <dbReference type="EMBL" id="MDU0353248.1"/>
    </source>
</evidence>
<dbReference type="InterPro" id="IPR050266">
    <property type="entry name" value="AB_hydrolase_sf"/>
</dbReference>
<evidence type="ECO:0000256" key="1">
    <source>
        <dbReference type="ARBA" id="ARBA00022487"/>
    </source>
</evidence>
<dbReference type="RefSeq" id="WP_316024934.1">
    <property type="nucleotide sequence ID" value="NZ_JAWDIO010000002.1"/>
</dbReference>
<dbReference type="PRINTS" id="PR00111">
    <property type="entry name" value="ABHYDROLASE"/>
</dbReference>
<dbReference type="Pfam" id="PF00561">
    <property type="entry name" value="Abhydrolase_1"/>
    <property type="match status" value="1"/>
</dbReference>
<dbReference type="SUPFAM" id="SSF53474">
    <property type="entry name" value="alpha/beta-Hydrolases"/>
    <property type="match status" value="1"/>
</dbReference>
<dbReference type="GO" id="GO:0090499">
    <property type="term" value="F:pimelyl-[acyl-carrier protein] methyl ester esterase activity"/>
    <property type="evidence" value="ECO:0007669"/>
    <property type="project" value="UniProtKB-EC"/>
</dbReference>
<proteinExistence type="predicted"/>
<evidence type="ECO:0000259" key="5">
    <source>
        <dbReference type="Pfam" id="PF00561"/>
    </source>
</evidence>
<dbReference type="InterPro" id="IPR000073">
    <property type="entry name" value="AB_hydrolase_1"/>
</dbReference>
<accession>A0ABU3STB2</accession>
<dbReference type="PANTHER" id="PTHR43798">
    <property type="entry name" value="MONOACYLGLYCEROL LIPASE"/>
    <property type="match status" value="1"/>
</dbReference>
<reference evidence="6 7" key="1">
    <citation type="submission" date="2023-10" db="EMBL/GenBank/DDBJ databases">
        <title>Glaciecola aquimarina strain GGW-M5 nov., isolated from a coastal seawater.</title>
        <authorList>
            <person name="Bayburt H."/>
            <person name="Kim J.M."/>
            <person name="Choi B.J."/>
            <person name="Jeon C.O."/>
        </authorList>
    </citation>
    <scope>NUCLEOTIDE SEQUENCE [LARGE SCALE GENOMIC DNA]</scope>
    <source>
        <strain evidence="6 7">KCTC 32108</strain>
    </source>
</reference>
<keyword evidence="7" id="KW-1185">Reference proteome</keyword>
<dbReference type="PANTHER" id="PTHR43798:SF31">
    <property type="entry name" value="AB HYDROLASE SUPERFAMILY PROTEIN YCLE"/>
    <property type="match status" value="1"/>
</dbReference>
<evidence type="ECO:0000313" key="7">
    <source>
        <dbReference type="Proteomes" id="UP001247805"/>
    </source>
</evidence>
<keyword evidence="3" id="KW-0093">Biotin biosynthesis</keyword>
<evidence type="ECO:0000256" key="4">
    <source>
        <dbReference type="ARBA" id="ARBA00022801"/>
    </source>
</evidence>
<keyword evidence="1" id="KW-0719">Serine esterase</keyword>
<dbReference type="InterPro" id="IPR010076">
    <property type="entry name" value="BioH"/>
</dbReference>
<name>A0ABU3STB2_9ALTE</name>
<feature type="domain" description="AB hydrolase-1" evidence="5">
    <location>
        <begin position="16"/>
        <end position="156"/>
    </location>
</feature>
<gene>
    <name evidence="6" type="primary">bioH</name>
    <name evidence="6" type="ORF">RS130_04270</name>
</gene>
<evidence type="ECO:0000256" key="2">
    <source>
        <dbReference type="ARBA" id="ARBA00022490"/>
    </source>
</evidence>
<evidence type="ECO:0000256" key="3">
    <source>
        <dbReference type="ARBA" id="ARBA00022756"/>
    </source>
</evidence>
<dbReference type="EC" id="3.1.1.85" evidence="6"/>
<dbReference type="InterPro" id="IPR029058">
    <property type="entry name" value="AB_hydrolase_fold"/>
</dbReference>
<dbReference type="NCBIfam" id="TIGR01738">
    <property type="entry name" value="bioH"/>
    <property type="match status" value="1"/>
</dbReference>
<organism evidence="6 7">
    <name type="scientific">Paraglaciecola aquimarina</name>
    <dbReference type="NCBI Taxonomy" id="1235557"/>
    <lineage>
        <taxon>Bacteria</taxon>
        <taxon>Pseudomonadati</taxon>
        <taxon>Pseudomonadota</taxon>
        <taxon>Gammaproteobacteria</taxon>
        <taxon>Alteromonadales</taxon>
        <taxon>Alteromonadaceae</taxon>
        <taxon>Paraglaciecola</taxon>
    </lineage>
</organism>